<dbReference type="RefSeq" id="WP_256682674.1">
    <property type="nucleotide sequence ID" value="NZ_UIGI01000001.1"/>
</dbReference>
<dbReference type="AlphaFoldDB" id="A0A381C9M8"/>
<feature type="chain" id="PRO_5017020563" description="Type 1 fimbrial protein" evidence="1">
    <location>
        <begin position="27"/>
        <end position="103"/>
    </location>
</feature>
<proteinExistence type="predicted"/>
<reference evidence="2 3" key="1">
    <citation type="submission" date="2018-06" db="EMBL/GenBank/DDBJ databases">
        <authorList>
            <consortium name="Pathogen Informatics"/>
            <person name="Doyle S."/>
        </authorList>
    </citation>
    <scope>NUCLEOTIDE SEQUENCE [LARGE SCALE GENOMIC DNA]</scope>
    <source>
        <strain evidence="2 3">NCTC12119</strain>
    </source>
</reference>
<dbReference type="EMBL" id="UIGI01000001">
    <property type="protein sequence ID" value="SUW64531.1"/>
    <property type="molecule type" value="Genomic_DNA"/>
</dbReference>
<evidence type="ECO:0000313" key="3">
    <source>
        <dbReference type="Proteomes" id="UP000255528"/>
    </source>
</evidence>
<sequence length="103" mass="11277">MKTSSLRRSMLLPLAIFAFPLFNAHADGGVIHFQGSIVEDGCRLSPQEKSVQFSCSQNGKPVVQTVAFNKLNDFSAGADTPVSTKIRYLDSAQKLAILEVTYR</sequence>
<evidence type="ECO:0000313" key="2">
    <source>
        <dbReference type="EMBL" id="SUW64531.1"/>
    </source>
</evidence>
<dbReference type="Proteomes" id="UP000255528">
    <property type="component" value="Unassembled WGS sequence"/>
</dbReference>
<evidence type="ECO:0000256" key="1">
    <source>
        <dbReference type="SAM" id="SignalP"/>
    </source>
</evidence>
<gene>
    <name evidence="2" type="ORF">NCTC12119_03039</name>
</gene>
<keyword evidence="1" id="KW-0732">Signal</keyword>
<evidence type="ECO:0008006" key="4">
    <source>
        <dbReference type="Google" id="ProtNLM"/>
    </source>
</evidence>
<feature type="signal peptide" evidence="1">
    <location>
        <begin position="1"/>
        <end position="26"/>
    </location>
</feature>
<organism evidence="2 3">
    <name type="scientific">Buttiauxella agrestis</name>
    <dbReference type="NCBI Taxonomy" id="82977"/>
    <lineage>
        <taxon>Bacteria</taxon>
        <taxon>Pseudomonadati</taxon>
        <taxon>Pseudomonadota</taxon>
        <taxon>Gammaproteobacteria</taxon>
        <taxon>Enterobacterales</taxon>
        <taxon>Enterobacteriaceae</taxon>
        <taxon>Buttiauxella</taxon>
    </lineage>
</organism>
<protein>
    <recommendedName>
        <fullName evidence="4">Type 1 fimbrial protein</fullName>
    </recommendedName>
</protein>
<name>A0A381C9M8_9ENTR</name>
<accession>A0A381C9M8</accession>